<keyword evidence="3" id="KW-1185">Reference proteome</keyword>
<accession>A0A517NW20</accession>
<protein>
    <recommendedName>
        <fullName evidence="4">DUF4760 domain-containing protein</fullName>
    </recommendedName>
</protein>
<dbReference type="OrthoDB" id="9969579at2"/>
<evidence type="ECO:0000313" key="2">
    <source>
        <dbReference type="EMBL" id="QDT11321.1"/>
    </source>
</evidence>
<feature type="transmembrane region" description="Helical" evidence="1">
    <location>
        <begin position="6"/>
        <end position="30"/>
    </location>
</feature>
<gene>
    <name evidence="2" type="ORF">K239x_33160</name>
</gene>
<evidence type="ECO:0000313" key="3">
    <source>
        <dbReference type="Proteomes" id="UP000319817"/>
    </source>
</evidence>
<dbReference type="RefSeq" id="WP_145419176.1">
    <property type="nucleotide sequence ID" value="NZ_CP036526.1"/>
</dbReference>
<dbReference type="Proteomes" id="UP000319817">
    <property type="component" value="Chromosome"/>
</dbReference>
<evidence type="ECO:0008006" key="4">
    <source>
        <dbReference type="Google" id="ProtNLM"/>
    </source>
</evidence>
<proteinExistence type="predicted"/>
<dbReference type="AlphaFoldDB" id="A0A517NW20"/>
<keyword evidence="1" id="KW-1133">Transmembrane helix</keyword>
<keyword evidence="1" id="KW-0812">Transmembrane</keyword>
<name>A0A517NW20_9BACT</name>
<keyword evidence="1" id="KW-0472">Membrane</keyword>
<evidence type="ECO:0000256" key="1">
    <source>
        <dbReference type="SAM" id="Phobius"/>
    </source>
</evidence>
<organism evidence="2 3">
    <name type="scientific">Stieleria marina</name>
    <dbReference type="NCBI Taxonomy" id="1930275"/>
    <lineage>
        <taxon>Bacteria</taxon>
        <taxon>Pseudomonadati</taxon>
        <taxon>Planctomycetota</taxon>
        <taxon>Planctomycetia</taxon>
        <taxon>Pirellulales</taxon>
        <taxon>Pirellulaceae</taxon>
        <taxon>Stieleria</taxon>
    </lineage>
</organism>
<dbReference type="EMBL" id="CP036526">
    <property type="protein sequence ID" value="QDT11321.1"/>
    <property type="molecule type" value="Genomic_DNA"/>
</dbReference>
<sequence length="178" mass="20715">MKFDEWILVGQLVATAFTGAAGAILALAVYRLTSRQREDAWDHHFASIHHSFWDDPDYQQVREWVASPKSYVELSEVLAKRRSAEAQQQLTSDEYKKLDQLDKFLNLLARVVALNRKKGGKNDGLVNALFFVYWAKRVTDSSSMGSEDANQYDDLYWYVETYYREFWSYFQSQAKSVT</sequence>
<reference evidence="2 3" key="1">
    <citation type="submission" date="2019-02" db="EMBL/GenBank/DDBJ databases">
        <title>Deep-cultivation of Planctomycetes and their phenomic and genomic characterization uncovers novel biology.</title>
        <authorList>
            <person name="Wiegand S."/>
            <person name="Jogler M."/>
            <person name="Boedeker C."/>
            <person name="Pinto D."/>
            <person name="Vollmers J."/>
            <person name="Rivas-Marin E."/>
            <person name="Kohn T."/>
            <person name="Peeters S.H."/>
            <person name="Heuer A."/>
            <person name="Rast P."/>
            <person name="Oberbeckmann S."/>
            <person name="Bunk B."/>
            <person name="Jeske O."/>
            <person name="Meyerdierks A."/>
            <person name="Storesund J.E."/>
            <person name="Kallscheuer N."/>
            <person name="Luecker S."/>
            <person name="Lage O.M."/>
            <person name="Pohl T."/>
            <person name="Merkel B.J."/>
            <person name="Hornburger P."/>
            <person name="Mueller R.-W."/>
            <person name="Bruemmer F."/>
            <person name="Labrenz M."/>
            <person name="Spormann A.M."/>
            <person name="Op den Camp H."/>
            <person name="Overmann J."/>
            <person name="Amann R."/>
            <person name="Jetten M.S.M."/>
            <person name="Mascher T."/>
            <person name="Medema M.H."/>
            <person name="Devos D.P."/>
            <person name="Kaster A.-K."/>
            <person name="Ovreas L."/>
            <person name="Rohde M."/>
            <person name="Galperin M.Y."/>
            <person name="Jogler C."/>
        </authorList>
    </citation>
    <scope>NUCLEOTIDE SEQUENCE [LARGE SCALE GENOMIC DNA]</scope>
    <source>
        <strain evidence="2 3">K23_9</strain>
    </source>
</reference>